<dbReference type="Gene3D" id="3.90.1300.10">
    <property type="entry name" value="Amidase signature (AS) domain"/>
    <property type="match status" value="1"/>
</dbReference>
<name>A0A3A9JG99_9PROT</name>
<evidence type="ECO:0000259" key="1">
    <source>
        <dbReference type="Pfam" id="PF01425"/>
    </source>
</evidence>
<dbReference type="InterPro" id="IPR023631">
    <property type="entry name" value="Amidase_dom"/>
</dbReference>
<dbReference type="Proteomes" id="UP000274097">
    <property type="component" value="Unassembled WGS sequence"/>
</dbReference>
<comment type="caution">
    <text evidence="2">The sequence shown here is derived from an EMBL/GenBank/DDBJ whole genome shotgun (WGS) entry which is preliminary data.</text>
</comment>
<dbReference type="InterPro" id="IPR036928">
    <property type="entry name" value="AS_sf"/>
</dbReference>
<protein>
    <submittedName>
        <fullName evidence="2">Amidase</fullName>
    </submittedName>
</protein>
<dbReference type="AlphaFoldDB" id="A0A3A9JG99"/>
<dbReference type="PANTHER" id="PTHR11895:SF151">
    <property type="entry name" value="GLUTAMYL-TRNA(GLN) AMIDOTRANSFERASE SUBUNIT A"/>
    <property type="match status" value="1"/>
</dbReference>
<dbReference type="EMBL" id="RFLX01000042">
    <property type="protein sequence ID" value="RMI17000.1"/>
    <property type="molecule type" value="Genomic_DNA"/>
</dbReference>
<sequence length="461" mass="48336">MSYDPASFNPCTFHDAVPRFIDGSDTPRAFLERCLEVIAAREPVVQAWVTINEAGARAAADAATARYKAGRPLSAIDGMPIGIKDMLQTKDMPTEQGTPLLKGTETKADSASVLALRQAGAVILGKTVTTELGMSHPGPTTNPFNADHTPGGSSSGSAAAIGAAMVPAALGTQVVGSIIRPAGFCANTAIKPTFGAIHRGERLAFSQSHIGVHAGCLEDMWAVAFEMSQRSGGDPGHPGLYGEVTPHRATQPRRLIVMEAEGWAQTDSQTMGAFERVLGQLKDAGVTILRRGDNPLIERFEQAIGDSLALCRDICGYELRWTLENLIDRYGSGLSDSMMSRLDLAQSMSIDDYRVVLLRREEARRALAAIGGLADGLISLSSVGPAPLMENKAKDSGVTHTTGLPAFNAATSLLGCPAITLPLMAVGGLPVGVQVIGQAHTDAALTGIAAWLRAHVAPVVA</sequence>
<evidence type="ECO:0000313" key="3">
    <source>
        <dbReference type="EMBL" id="RMI17000.1"/>
    </source>
</evidence>
<dbReference type="SUPFAM" id="SSF75304">
    <property type="entry name" value="Amidase signature (AS) enzymes"/>
    <property type="match status" value="1"/>
</dbReference>
<gene>
    <name evidence="2" type="ORF">D6Z83_14270</name>
    <name evidence="3" type="ORF">EBE87_24480</name>
</gene>
<dbReference type="Proteomes" id="UP000278036">
    <property type="component" value="Unassembled WGS sequence"/>
</dbReference>
<organism evidence="2 5">
    <name type="scientific">Teichococcus wenyumeiae</name>
    <dbReference type="NCBI Taxonomy" id="2478470"/>
    <lineage>
        <taxon>Bacteria</taxon>
        <taxon>Pseudomonadati</taxon>
        <taxon>Pseudomonadota</taxon>
        <taxon>Alphaproteobacteria</taxon>
        <taxon>Acetobacterales</taxon>
        <taxon>Roseomonadaceae</taxon>
        <taxon>Roseomonas</taxon>
    </lineage>
</organism>
<dbReference type="GO" id="GO:0003824">
    <property type="term" value="F:catalytic activity"/>
    <property type="evidence" value="ECO:0007669"/>
    <property type="project" value="InterPro"/>
</dbReference>
<dbReference type="InParanoid" id="A0A3A9JG99"/>
<dbReference type="InterPro" id="IPR000120">
    <property type="entry name" value="Amidase"/>
</dbReference>
<dbReference type="EMBL" id="RAQU01000083">
    <property type="protein sequence ID" value="RKK03505.1"/>
    <property type="molecule type" value="Genomic_DNA"/>
</dbReference>
<accession>A0A3A9JG99</accession>
<dbReference type="RefSeq" id="WP_120638963.1">
    <property type="nucleotide sequence ID" value="NZ_RAQU01000083.1"/>
</dbReference>
<dbReference type="OrthoDB" id="9777859at2"/>
<feature type="domain" description="Amidase" evidence="1">
    <location>
        <begin position="31"/>
        <end position="445"/>
    </location>
</feature>
<evidence type="ECO:0000313" key="2">
    <source>
        <dbReference type="EMBL" id="RKK03505.1"/>
    </source>
</evidence>
<evidence type="ECO:0000313" key="5">
    <source>
        <dbReference type="Proteomes" id="UP000278036"/>
    </source>
</evidence>
<dbReference type="Pfam" id="PF01425">
    <property type="entry name" value="Amidase"/>
    <property type="match status" value="1"/>
</dbReference>
<dbReference type="PANTHER" id="PTHR11895">
    <property type="entry name" value="TRANSAMIDASE"/>
    <property type="match status" value="1"/>
</dbReference>
<proteinExistence type="predicted"/>
<evidence type="ECO:0000313" key="4">
    <source>
        <dbReference type="Proteomes" id="UP000274097"/>
    </source>
</evidence>
<reference evidence="2 5" key="1">
    <citation type="submission" date="2018-09" db="EMBL/GenBank/DDBJ databases">
        <title>Roseomonas sp. nov., isolated from feces of Tibetan antelopes in the Qinghai-Tibet plateau, China.</title>
        <authorList>
            <person name="Tian Z."/>
        </authorList>
    </citation>
    <scope>NUCLEOTIDE SEQUENCE [LARGE SCALE GENOMIC DNA]</scope>
    <source>
        <strain evidence="3 4">Z23</strain>
        <strain evidence="2 5">Z24</strain>
    </source>
</reference>
<keyword evidence="4" id="KW-1185">Reference proteome</keyword>